<organism evidence="2 3">
    <name type="scientific">Wuchereria bancrofti</name>
    <dbReference type="NCBI Taxonomy" id="6293"/>
    <lineage>
        <taxon>Eukaryota</taxon>
        <taxon>Metazoa</taxon>
        <taxon>Ecdysozoa</taxon>
        <taxon>Nematoda</taxon>
        <taxon>Chromadorea</taxon>
        <taxon>Rhabditida</taxon>
        <taxon>Spirurina</taxon>
        <taxon>Spiruromorpha</taxon>
        <taxon>Filarioidea</taxon>
        <taxon>Onchocercidae</taxon>
        <taxon>Wuchereria</taxon>
    </lineage>
</organism>
<protein>
    <submittedName>
        <fullName evidence="2">Uncharacterized protein</fullName>
    </submittedName>
</protein>
<feature type="non-terminal residue" evidence="2">
    <location>
        <position position="1"/>
    </location>
</feature>
<feature type="region of interest" description="Disordered" evidence="1">
    <location>
        <begin position="42"/>
        <end position="64"/>
    </location>
</feature>
<proteinExistence type="predicted"/>
<gene>
    <name evidence="2" type="ORF">WUBG_14336</name>
</gene>
<dbReference type="EMBL" id="ADBV01011646">
    <property type="protein sequence ID" value="EJW74756.1"/>
    <property type="molecule type" value="Genomic_DNA"/>
</dbReference>
<accession>J9DY49</accession>
<dbReference type="Proteomes" id="UP000004810">
    <property type="component" value="Unassembled WGS sequence"/>
</dbReference>
<name>J9DY49_WUCBA</name>
<evidence type="ECO:0000313" key="2">
    <source>
        <dbReference type="EMBL" id="EJW74756.1"/>
    </source>
</evidence>
<dbReference type="AlphaFoldDB" id="J9DY49"/>
<reference evidence="3" key="1">
    <citation type="submission" date="2012-08" db="EMBL/GenBank/DDBJ databases">
        <title>The Genome Sequence of Wuchereria bancrofti.</title>
        <authorList>
            <person name="Nutman T.B."/>
            <person name="Fink D.L."/>
            <person name="Russ C."/>
            <person name="Young S."/>
            <person name="Zeng Q."/>
            <person name="Koehrsen M."/>
            <person name="Alvarado L."/>
            <person name="Berlin A."/>
            <person name="Chapman S.B."/>
            <person name="Chen Z."/>
            <person name="Freedman E."/>
            <person name="Gellesch M."/>
            <person name="Goldberg J."/>
            <person name="Griggs A."/>
            <person name="Gujja S."/>
            <person name="Heilman E.R."/>
            <person name="Heiman D."/>
            <person name="Hepburn T."/>
            <person name="Howarth C."/>
            <person name="Jen D."/>
            <person name="Larson L."/>
            <person name="Lewis B."/>
            <person name="Mehta T."/>
            <person name="Park D."/>
            <person name="Pearson M."/>
            <person name="Roberts A."/>
            <person name="Saif S."/>
            <person name="Shea T."/>
            <person name="Shenoy N."/>
            <person name="Sisk P."/>
            <person name="Stolte C."/>
            <person name="Sykes S."/>
            <person name="Walk T."/>
            <person name="White J."/>
            <person name="Yandava C."/>
            <person name="Haas B."/>
            <person name="Henn M.R."/>
            <person name="Nusbaum C."/>
            <person name="Birren B."/>
        </authorList>
    </citation>
    <scope>NUCLEOTIDE SEQUENCE [LARGE SCALE GENOMIC DNA]</scope>
    <source>
        <strain evidence="3">NA</strain>
    </source>
</reference>
<evidence type="ECO:0000256" key="1">
    <source>
        <dbReference type="SAM" id="MobiDB-lite"/>
    </source>
</evidence>
<sequence length="174" mass="20044">VQLLVSNDDVENYQQIDRDLFILKILTEKSELWVQADKTRSGSSSKRSFEEHSSSLDDSLQPSLSVRTTSQQLEDNGLNATCAFHNNESFLSLVEKIEQHYYFARDECIKLLCELLLGDDRTEAASALYELFDRAPLVGYPLVRQVCYAMMEILTIIKDLIKEKDMFYEIDCPE</sequence>
<comment type="caution">
    <text evidence="2">The sequence shown here is derived from an EMBL/GenBank/DDBJ whole genome shotgun (WGS) entry which is preliminary data.</text>
</comment>
<evidence type="ECO:0000313" key="3">
    <source>
        <dbReference type="Proteomes" id="UP000004810"/>
    </source>
</evidence>